<dbReference type="AlphaFoldDB" id="A0A835G327"/>
<dbReference type="PROSITE" id="PS51450">
    <property type="entry name" value="LRR"/>
    <property type="match status" value="1"/>
</dbReference>
<dbReference type="PANTHER" id="PTHR46652">
    <property type="entry name" value="LEUCINE-RICH REPEAT AND IQ DOMAIN-CONTAINING PROTEIN 1-RELATED"/>
    <property type="match status" value="1"/>
</dbReference>
<keyword evidence="4" id="KW-0472">Membrane</keyword>
<reference evidence="8" key="1">
    <citation type="submission" date="2020-08" db="EMBL/GenBank/DDBJ databases">
        <title>Spodoptera exigua strain:BAW_Kor-Di-RS1 Genome sequencing and assembly.</title>
        <authorList>
            <person name="Kim J."/>
            <person name="Nam H.Y."/>
            <person name="Kwon M."/>
            <person name="Choi J.H."/>
            <person name="Cho S.R."/>
            <person name="Kim G.-H."/>
        </authorList>
    </citation>
    <scope>NUCLEOTIDE SEQUENCE</scope>
    <source>
        <strain evidence="8">BAW_Kor-Di-RS1</strain>
        <tissue evidence="8">Whole-body</tissue>
    </source>
</reference>
<evidence type="ECO:0000259" key="7">
    <source>
        <dbReference type="Pfam" id="PF22122"/>
    </source>
</evidence>
<dbReference type="NCBIfam" id="TIGR01167">
    <property type="entry name" value="LPXTG_anchor"/>
    <property type="match status" value="1"/>
</dbReference>
<evidence type="ECO:0000256" key="2">
    <source>
        <dbReference type="ARBA" id="ARBA00022737"/>
    </source>
</evidence>
<dbReference type="Pfam" id="PF22122">
    <property type="entry name" value="InlK_D2"/>
    <property type="match status" value="1"/>
</dbReference>
<dbReference type="Gene3D" id="2.60.40.3890">
    <property type="match status" value="1"/>
</dbReference>
<keyword evidence="5" id="KW-0732">Signal</keyword>
<dbReference type="Proteomes" id="UP000648187">
    <property type="component" value="Unassembled WGS sequence"/>
</dbReference>
<dbReference type="InterPro" id="IPR054360">
    <property type="entry name" value="InlK_D2"/>
</dbReference>
<evidence type="ECO:0000256" key="5">
    <source>
        <dbReference type="SAM" id="SignalP"/>
    </source>
</evidence>
<dbReference type="EMBL" id="JACKWZ010001041">
    <property type="protein sequence ID" value="KAF9404236.1"/>
    <property type="molecule type" value="Genomic_DNA"/>
</dbReference>
<keyword evidence="1" id="KW-0433">Leucine-rich repeat</keyword>
<dbReference type="Gene3D" id="3.80.10.10">
    <property type="entry name" value="Ribonuclease Inhibitor"/>
    <property type="match status" value="1"/>
</dbReference>
<evidence type="ECO:0000313" key="8">
    <source>
        <dbReference type="EMBL" id="KAF9404236.1"/>
    </source>
</evidence>
<name>A0A835G327_SPOEX</name>
<keyword evidence="4" id="KW-0812">Transmembrane</keyword>
<feature type="region of interest" description="Disordered" evidence="3">
    <location>
        <begin position="549"/>
        <end position="579"/>
    </location>
</feature>
<evidence type="ECO:0000259" key="6">
    <source>
        <dbReference type="Pfam" id="PF06458"/>
    </source>
</evidence>
<feature type="transmembrane region" description="Helical" evidence="4">
    <location>
        <begin position="593"/>
        <end position="614"/>
    </location>
</feature>
<keyword evidence="9" id="KW-1185">Reference proteome</keyword>
<keyword evidence="2" id="KW-0677">Repeat</keyword>
<proteinExistence type="predicted"/>
<dbReference type="InterPro" id="IPR009459">
    <property type="entry name" value="MucBP_dom"/>
</dbReference>
<feature type="domain" description="Internalin K" evidence="7">
    <location>
        <begin position="290"/>
        <end position="401"/>
    </location>
</feature>
<sequence>MLLVLLAPTLLSSSLALADGSENEVDQTTTAQTTATEETQEETLDSSASTESSTTEEMSETDTEVGTDTSSTAQEIAATTTPTAEPLATNADAVTIPDAALKQEIVATLNLPVGSDLTKTDMERLTSLDLNSSNSAQISSLSGLEYATNLATIYMNIDNNVTDFSPLEQLTSLTYVTLQTASLNSANFPDLTKSTGITNLNLGGTDIDNNVFPKITQLTQLKRIYLDSNMKITTIEPLKHLPNLTSLSVQFCGITNFTVIPEFPVLNNLAAFGQNTGRYDEPTTIGRSSLDYDIAQQTIFLPFSMMPNRMTNFDGYVPPFSTSNSASNTYLDFNGQQLPSNRLQITDQGITVSGVTEDEFKNITSFEYNARLNNPAGTYAQPDGFTFYAISSGTYLHQFNVLDDGQPVTVQYKDTKGNELLPDEILTGFVGKTFAISTPEIAGYTLKETVGEPSGSFTNQEQTVTFIYEEVSVIKKKGTVIAHYVDTDNHTIKTDFRFVDVIDAPFTLEQPKIEGYTFKEVIGATSGKVTEEEQEVTYIYTKNKIEEKTDPSKTTAATNQNSANNSTSNNNETAQKNTAAATKKVFPSTGEKAASSLFVLGIILVAGAVAYFMFRKAKQKK</sequence>
<organism evidence="8 9">
    <name type="scientific">Spodoptera exigua</name>
    <name type="common">Beet armyworm</name>
    <name type="synonym">Noctua fulgens</name>
    <dbReference type="NCBI Taxonomy" id="7107"/>
    <lineage>
        <taxon>Eukaryota</taxon>
        <taxon>Metazoa</taxon>
        <taxon>Ecdysozoa</taxon>
        <taxon>Arthropoda</taxon>
        <taxon>Hexapoda</taxon>
        <taxon>Insecta</taxon>
        <taxon>Pterygota</taxon>
        <taxon>Neoptera</taxon>
        <taxon>Endopterygota</taxon>
        <taxon>Lepidoptera</taxon>
        <taxon>Glossata</taxon>
        <taxon>Ditrysia</taxon>
        <taxon>Noctuoidea</taxon>
        <taxon>Noctuidae</taxon>
        <taxon>Amphipyrinae</taxon>
        <taxon>Spodoptera</taxon>
    </lineage>
</organism>
<feature type="domain" description="MucBP" evidence="6">
    <location>
        <begin position="407"/>
        <end position="469"/>
    </location>
</feature>
<feature type="domain" description="MucBP" evidence="6">
    <location>
        <begin position="479"/>
        <end position="541"/>
    </location>
</feature>
<evidence type="ECO:0000256" key="3">
    <source>
        <dbReference type="SAM" id="MobiDB-lite"/>
    </source>
</evidence>
<dbReference type="InterPro" id="IPR001611">
    <property type="entry name" value="Leu-rich_rpt"/>
</dbReference>
<dbReference type="SUPFAM" id="SSF52058">
    <property type="entry name" value="L domain-like"/>
    <property type="match status" value="1"/>
</dbReference>
<feature type="compositionally biased region" description="Low complexity" evidence="3">
    <location>
        <begin position="552"/>
        <end position="579"/>
    </location>
</feature>
<protein>
    <submittedName>
        <fullName evidence="8">Uncharacterized protein</fullName>
    </submittedName>
</protein>
<dbReference type="InterPro" id="IPR050836">
    <property type="entry name" value="SDS22/Internalin_LRR"/>
</dbReference>
<feature type="compositionally biased region" description="Low complexity" evidence="3">
    <location>
        <begin position="27"/>
        <end position="37"/>
    </location>
</feature>
<comment type="caution">
    <text evidence="8">The sequence shown here is derived from an EMBL/GenBank/DDBJ whole genome shotgun (WGS) entry which is preliminary data.</text>
</comment>
<feature type="compositionally biased region" description="Low complexity" evidence="3">
    <location>
        <begin position="45"/>
        <end position="56"/>
    </location>
</feature>
<dbReference type="InterPro" id="IPR032675">
    <property type="entry name" value="LRR_dom_sf"/>
</dbReference>
<feature type="region of interest" description="Disordered" evidence="3">
    <location>
        <begin position="19"/>
        <end position="71"/>
    </location>
</feature>
<dbReference type="Gene3D" id="3.10.20.320">
    <property type="entry name" value="Putative peptidoglycan bound protein (lpxtg motif)"/>
    <property type="match status" value="2"/>
</dbReference>
<gene>
    <name evidence="8" type="ORF">HW555_014447</name>
</gene>
<dbReference type="Pfam" id="PF06458">
    <property type="entry name" value="MucBP"/>
    <property type="match status" value="2"/>
</dbReference>
<evidence type="ECO:0000256" key="4">
    <source>
        <dbReference type="SAM" id="Phobius"/>
    </source>
</evidence>
<evidence type="ECO:0000256" key="1">
    <source>
        <dbReference type="ARBA" id="ARBA00022614"/>
    </source>
</evidence>
<feature type="chain" id="PRO_5032884421" evidence="5">
    <location>
        <begin position="21"/>
        <end position="621"/>
    </location>
</feature>
<dbReference type="PANTHER" id="PTHR46652:SF3">
    <property type="entry name" value="LEUCINE-RICH REPEAT-CONTAINING PROTEIN 9"/>
    <property type="match status" value="1"/>
</dbReference>
<accession>A0A835G327</accession>
<feature type="signal peptide" evidence="5">
    <location>
        <begin position="1"/>
        <end position="20"/>
    </location>
</feature>
<keyword evidence="4" id="KW-1133">Transmembrane helix</keyword>
<evidence type="ECO:0000313" key="9">
    <source>
        <dbReference type="Proteomes" id="UP000648187"/>
    </source>
</evidence>